<dbReference type="Pfam" id="PF01734">
    <property type="entry name" value="Patatin"/>
    <property type="match status" value="1"/>
</dbReference>
<reference evidence="7 8" key="1">
    <citation type="submission" date="2018-09" db="EMBL/GenBank/DDBJ databases">
        <authorList>
            <person name="Peiro R."/>
            <person name="Begona"/>
            <person name="Cbmso G."/>
            <person name="Lopez M."/>
            <person name="Gonzalez S."/>
        </authorList>
    </citation>
    <scope>NUCLEOTIDE SEQUENCE [LARGE SCALE GENOMIC DNA]</scope>
</reference>
<evidence type="ECO:0000313" key="8">
    <source>
        <dbReference type="Proteomes" id="UP000319462"/>
    </source>
</evidence>
<feature type="compositionally biased region" description="Basic residues" evidence="5">
    <location>
        <begin position="28"/>
        <end position="41"/>
    </location>
</feature>
<dbReference type="SUPFAM" id="SSF52151">
    <property type="entry name" value="FabD/lysophospholipase-like"/>
    <property type="match status" value="1"/>
</dbReference>
<dbReference type="InterPro" id="IPR021771">
    <property type="entry name" value="Triacylglycerol_lipase_N"/>
</dbReference>
<feature type="region of interest" description="Disordered" evidence="5">
    <location>
        <begin position="349"/>
        <end position="384"/>
    </location>
</feature>
<dbReference type="PANTHER" id="PTHR14226:SF10">
    <property type="entry name" value="TRIACYLGLYCEROL LIPASE 4-RELATED"/>
    <property type="match status" value="1"/>
</dbReference>
<dbReference type="GO" id="GO:0004806">
    <property type="term" value="F:triacylglycerol lipase activity"/>
    <property type="evidence" value="ECO:0007669"/>
    <property type="project" value="InterPro"/>
</dbReference>
<dbReference type="EMBL" id="LS997629">
    <property type="protein sequence ID" value="SYZ68030.1"/>
    <property type="molecule type" value="Genomic_DNA"/>
</dbReference>
<feature type="active site" description="Nucleophile" evidence="4">
    <location>
        <position position="570"/>
    </location>
</feature>
<feature type="short sequence motif" description="GXSXG" evidence="4">
    <location>
        <begin position="568"/>
        <end position="572"/>
    </location>
</feature>
<sequence>MPREALAASSSLGRRKVPPTAGVDARRHEHRRPKAAQKSWRHPTPTSGAQRRVLPPSAVPTRTRFTRAHKAAAALGHVLRYLTRQIALLSVLLDLVQCILARLFAVLQWLNDYSTRVQFRRTTQRFLSVMNTTESYATFVEAAASLDHYCGVEKWAQDAPPLEHCNAVGLLIDATAAQHLIQTNNLPGMETFLCSLLKRNAHGLMDASIYRYYHTAPHCLEDYTDNIEFLIKAYAAGTWRGESAVSDCGASGERCTPATSTASLLRELRPCWVRLEASADAQMRSPLLAGTRGPGWTSKQSRSSAALPTVDVTSKIQLMWQAQLRKTILTSPALWTAATAAPSRRHSISTSLHGLGSNSTSAALPLTDTSTGTARTSASTLPGEKGTSLIGADVSLVPATLLQSCVIPKPFYDAMRAGEFASASLPSSPLVRFEDTATFPAASSLSAGASKAALPSSVSGSVASVRPSPAVTLAQQLRSSCASLCRFLDCGASSSTQSQQHYPHQQRLSVHQSTAASAGHRLQVLRKVLHSYGRTALVLSGGSSMGTYHAGVARALHEAGVLPDILCGSSAGSIIAAMICTKSPDELHAFMQSHVLSTEAMHMSPFGEDSGLPGKLRRFFKTGFLMDVRSLMECIRGQCGDMTFLEAYQLSGKVLNVSVTRSQQEGMPSDRHVLLNYLTAPNVLIWSAVSASCALPGLFTAVQLIEKPSVGAGTFVPYLPGDLWCDGSVAQDIPRRLLIQLFGVNYLIVSQVNPYVIPFLRPPQSYHITETCGSGLARMWFAWVDVCGWVLTVLFSLHLFPRFGRFEVLFMPFAQFYSGDLTIQPIDSVMKAVPDYLNLVNNPSADYISYVASRAQSRTWPLVTRIRLATSIERCLQREIHALEAMEYRNQTA</sequence>
<comment type="caution">
    <text evidence="4">Lacks conserved residue(s) required for the propagation of feature annotation.</text>
</comment>
<feature type="domain" description="PNPLA" evidence="6">
    <location>
        <begin position="537"/>
        <end position="739"/>
    </location>
</feature>
<feature type="compositionally biased region" description="Polar residues" evidence="5">
    <location>
        <begin position="349"/>
        <end position="362"/>
    </location>
</feature>
<dbReference type="InterPro" id="IPR016035">
    <property type="entry name" value="Acyl_Trfase/lysoPLipase"/>
</dbReference>
<organism evidence="7 8">
    <name type="scientific">Leishmania braziliensis MHOM/BR/75/M2904</name>
    <dbReference type="NCBI Taxonomy" id="420245"/>
    <lineage>
        <taxon>Eukaryota</taxon>
        <taxon>Discoba</taxon>
        <taxon>Euglenozoa</taxon>
        <taxon>Kinetoplastea</taxon>
        <taxon>Metakinetoplastina</taxon>
        <taxon>Trypanosomatida</taxon>
        <taxon>Trypanosomatidae</taxon>
        <taxon>Leishmaniinae</taxon>
        <taxon>Leishmania</taxon>
        <taxon>Leishmania braziliensis species complex</taxon>
    </lineage>
</organism>
<feature type="compositionally biased region" description="Low complexity" evidence="5">
    <location>
        <begin position="367"/>
        <end position="380"/>
    </location>
</feature>
<proteinExistence type="predicted"/>
<evidence type="ECO:0000259" key="6">
    <source>
        <dbReference type="PROSITE" id="PS51635"/>
    </source>
</evidence>
<feature type="active site" description="Proton acceptor" evidence="4">
    <location>
        <position position="726"/>
    </location>
</feature>
<protein>
    <submittedName>
        <fullName evidence="7">Domain_of_uncharacterized_function_(DUF3336 )/Patatin-like_phospholipase</fullName>
    </submittedName>
</protein>
<dbReference type="AlphaFoldDB" id="A0A3P3ZCS3"/>
<keyword evidence="3 4" id="KW-0443">Lipid metabolism</keyword>
<evidence type="ECO:0000256" key="2">
    <source>
        <dbReference type="ARBA" id="ARBA00022963"/>
    </source>
</evidence>
<dbReference type="PROSITE" id="PS51635">
    <property type="entry name" value="PNPLA"/>
    <property type="match status" value="1"/>
</dbReference>
<dbReference type="GO" id="GO:0016042">
    <property type="term" value="P:lipid catabolic process"/>
    <property type="evidence" value="ECO:0007669"/>
    <property type="project" value="UniProtKB-UniRule"/>
</dbReference>
<accession>A0A3P3ZCS3</accession>
<evidence type="ECO:0000313" key="7">
    <source>
        <dbReference type="EMBL" id="SYZ68030.1"/>
    </source>
</evidence>
<evidence type="ECO:0000256" key="5">
    <source>
        <dbReference type="SAM" id="MobiDB-lite"/>
    </source>
</evidence>
<dbReference type="InterPro" id="IPR050301">
    <property type="entry name" value="NTE"/>
</dbReference>
<keyword evidence="2 4" id="KW-0442">Lipid degradation</keyword>
<name>A0A3P3ZCS3_LEIBR</name>
<evidence type="ECO:0000256" key="1">
    <source>
        <dbReference type="ARBA" id="ARBA00022801"/>
    </source>
</evidence>
<feature type="region of interest" description="Disordered" evidence="5">
    <location>
        <begin position="1"/>
        <end position="57"/>
    </location>
</feature>
<dbReference type="Proteomes" id="UP000319462">
    <property type="component" value="Chromosome 30"/>
</dbReference>
<evidence type="ECO:0000256" key="4">
    <source>
        <dbReference type="PROSITE-ProRule" id="PRU01161"/>
    </source>
</evidence>
<dbReference type="Pfam" id="PF11815">
    <property type="entry name" value="DUF3336"/>
    <property type="match status" value="1"/>
</dbReference>
<keyword evidence="1 4" id="KW-0378">Hydrolase</keyword>
<evidence type="ECO:0000256" key="3">
    <source>
        <dbReference type="ARBA" id="ARBA00023098"/>
    </source>
</evidence>
<dbReference type="InterPro" id="IPR002641">
    <property type="entry name" value="PNPLA_dom"/>
</dbReference>
<dbReference type="Gene3D" id="3.40.1090.10">
    <property type="entry name" value="Cytosolic phospholipase A2 catalytic domain"/>
    <property type="match status" value="2"/>
</dbReference>
<dbReference type="PANTHER" id="PTHR14226">
    <property type="entry name" value="NEUROPATHY TARGET ESTERASE/SWISS CHEESE D.MELANOGASTER"/>
    <property type="match status" value="1"/>
</dbReference>
<gene>
    <name evidence="7" type="ORF">LBRM2904_30.2170</name>
</gene>